<reference evidence="2" key="1">
    <citation type="submission" date="2023-03" db="EMBL/GenBank/DDBJ databases">
        <title>Massive genome expansion in bonnet fungi (Mycena s.s.) driven by repeated elements and novel gene families across ecological guilds.</title>
        <authorList>
            <consortium name="Lawrence Berkeley National Laboratory"/>
            <person name="Harder C.B."/>
            <person name="Miyauchi S."/>
            <person name="Viragh M."/>
            <person name="Kuo A."/>
            <person name="Thoen E."/>
            <person name="Andreopoulos B."/>
            <person name="Lu D."/>
            <person name="Skrede I."/>
            <person name="Drula E."/>
            <person name="Henrissat B."/>
            <person name="Morin E."/>
            <person name="Kohler A."/>
            <person name="Barry K."/>
            <person name="LaButti K."/>
            <person name="Morin E."/>
            <person name="Salamov A."/>
            <person name="Lipzen A."/>
            <person name="Mereny Z."/>
            <person name="Hegedus B."/>
            <person name="Baldrian P."/>
            <person name="Stursova M."/>
            <person name="Weitz H."/>
            <person name="Taylor A."/>
            <person name="Grigoriev I.V."/>
            <person name="Nagy L.G."/>
            <person name="Martin F."/>
            <person name="Kauserud H."/>
        </authorList>
    </citation>
    <scope>NUCLEOTIDE SEQUENCE</scope>
    <source>
        <strain evidence="2">CBHHK067</strain>
    </source>
</reference>
<evidence type="ECO:0000256" key="1">
    <source>
        <dbReference type="SAM" id="MobiDB-lite"/>
    </source>
</evidence>
<feature type="region of interest" description="Disordered" evidence="1">
    <location>
        <begin position="198"/>
        <end position="220"/>
    </location>
</feature>
<proteinExistence type="predicted"/>
<organism evidence="2 3">
    <name type="scientific">Mycena rosella</name>
    <name type="common">Pink bonnet</name>
    <name type="synonym">Agaricus rosellus</name>
    <dbReference type="NCBI Taxonomy" id="1033263"/>
    <lineage>
        <taxon>Eukaryota</taxon>
        <taxon>Fungi</taxon>
        <taxon>Dikarya</taxon>
        <taxon>Basidiomycota</taxon>
        <taxon>Agaricomycotina</taxon>
        <taxon>Agaricomycetes</taxon>
        <taxon>Agaricomycetidae</taxon>
        <taxon>Agaricales</taxon>
        <taxon>Marasmiineae</taxon>
        <taxon>Mycenaceae</taxon>
        <taxon>Mycena</taxon>
    </lineage>
</organism>
<evidence type="ECO:0000313" key="2">
    <source>
        <dbReference type="EMBL" id="KAJ7674306.1"/>
    </source>
</evidence>
<comment type="caution">
    <text evidence="2">The sequence shown here is derived from an EMBL/GenBank/DDBJ whole genome shotgun (WGS) entry which is preliminary data.</text>
</comment>
<accession>A0AAD7D1H8</accession>
<name>A0AAD7D1H8_MYCRO</name>
<feature type="compositionally biased region" description="Basic and acidic residues" evidence="1">
    <location>
        <begin position="209"/>
        <end position="220"/>
    </location>
</feature>
<dbReference type="EMBL" id="JARKIE010000156">
    <property type="protein sequence ID" value="KAJ7674306.1"/>
    <property type="molecule type" value="Genomic_DNA"/>
</dbReference>
<dbReference type="AlphaFoldDB" id="A0AAD7D1H8"/>
<feature type="region of interest" description="Disordered" evidence="1">
    <location>
        <begin position="166"/>
        <end position="186"/>
    </location>
</feature>
<gene>
    <name evidence="2" type="ORF">B0H17DRAFT_1140641</name>
</gene>
<dbReference type="Proteomes" id="UP001221757">
    <property type="component" value="Unassembled WGS sequence"/>
</dbReference>
<evidence type="ECO:0000313" key="3">
    <source>
        <dbReference type="Proteomes" id="UP001221757"/>
    </source>
</evidence>
<sequence>MTKARRCECLTNTNKNLNSSFDAMHLFDPYNQLVGCPDPFFNSLHNYHRMSVVMLGYRQLSSHAEVARDFRQLFVFASHDTNMAEDTYINLLDEQGSIYVFLQAEERVVGLLVSQLHQSLELHLWLLWYHRPDGNGACCSPDGHQSQWWSGKGICTPYEITEASRGEKLPTEERGAHLRRREDAHRKENEKLCGFELPINKLPGANRGELGETRDRRHHE</sequence>
<keyword evidence="3" id="KW-1185">Reference proteome</keyword>
<protein>
    <submittedName>
        <fullName evidence="2">Uncharacterized protein</fullName>
    </submittedName>
</protein>